<dbReference type="PIRSF" id="PIRSF033490">
    <property type="entry name" value="MazF"/>
    <property type="match status" value="1"/>
</dbReference>
<dbReference type="GO" id="GO:0016075">
    <property type="term" value="P:rRNA catabolic process"/>
    <property type="evidence" value="ECO:0007669"/>
    <property type="project" value="TreeGrafter"/>
</dbReference>
<protein>
    <recommendedName>
        <fullName evidence="1">mRNA interferase</fullName>
        <ecNumber evidence="1">3.1.-.-</ecNumber>
    </recommendedName>
</protein>
<organism evidence="2 3">
    <name type="scientific">Dokdonia pacifica</name>
    <dbReference type="NCBI Taxonomy" id="1627892"/>
    <lineage>
        <taxon>Bacteria</taxon>
        <taxon>Pseudomonadati</taxon>
        <taxon>Bacteroidota</taxon>
        <taxon>Flavobacteriia</taxon>
        <taxon>Flavobacteriales</taxon>
        <taxon>Flavobacteriaceae</taxon>
        <taxon>Dokdonia</taxon>
    </lineage>
</organism>
<dbReference type="AlphaFoldDB" id="A0A239AHF4"/>
<evidence type="ECO:0000313" key="2">
    <source>
        <dbReference type="EMBL" id="SNR95065.1"/>
    </source>
</evidence>
<comment type="function">
    <text evidence="1">Toxic component of a type II toxin-antitoxin (TA) system.</text>
</comment>
<dbReference type="EC" id="3.1.-.-" evidence="1"/>
<dbReference type="Pfam" id="PF02452">
    <property type="entry name" value="PemK_toxin"/>
    <property type="match status" value="1"/>
</dbReference>
<dbReference type="InterPro" id="IPR003477">
    <property type="entry name" value="PemK-like"/>
</dbReference>
<evidence type="ECO:0000313" key="3">
    <source>
        <dbReference type="Proteomes" id="UP000198379"/>
    </source>
</evidence>
<name>A0A239AHF4_9FLAO</name>
<dbReference type="OrthoDB" id="9808744at2"/>
<dbReference type="EMBL" id="FZNY01000004">
    <property type="protein sequence ID" value="SNR95065.1"/>
    <property type="molecule type" value="Genomic_DNA"/>
</dbReference>
<keyword evidence="1" id="KW-0378">Hydrolase</keyword>
<dbReference type="GO" id="GO:0003677">
    <property type="term" value="F:DNA binding"/>
    <property type="evidence" value="ECO:0007669"/>
    <property type="project" value="InterPro"/>
</dbReference>
<reference evidence="2 3" key="1">
    <citation type="submission" date="2017-06" db="EMBL/GenBank/DDBJ databases">
        <authorList>
            <person name="Kim H.J."/>
            <person name="Triplett B.A."/>
        </authorList>
    </citation>
    <scope>NUCLEOTIDE SEQUENCE [LARGE SCALE GENOMIC DNA]</scope>
    <source>
        <strain evidence="2 3">DSM 25597</strain>
    </source>
</reference>
<dbReference type="GO" id="GO:0006402">
    <property type="term" value="P:mRNA catabolic process"/>
    <property type="evidence" value="ECO:0007669"/>
    <property type="project" value="TreeGrafter"/>
</dbReference>
<dbReference type="Gene3D" id="2.30.30.110">
    <property type="match status" value="1"/>
</dbReference>
<keyword evidence="3" id="KW-1185">Reference proteome</keyword>
<dbReference type="Proteomes" id="UP000198379">
    <property type="component" value="Unassembled WGS sequence"/>
</dbReference>
<dbReference type="GO" id="GO:0004521">
    <property type="term" value="F:RNA endonuclease activity"/>
    <property type="evidence" value="ECO:0007669"/>
    <property type="project" value="TreeGrafter"/>
</dbReference>
<dbReference type="PANTHER" id="PTHR33988:SF1">
    <property type="entry name" value="ENDORIBONUCLEASE MAZF7-RELATED"/>
    <property type="match status" value="1"/>
</dbReference>
<dbReference type="SUPFAM" id="SSF50118">
    <property type="entry name" value="Cell growth inhibitor/plasmid maintenance toxic component"/>
    <property type="match status" value="1"/>
</dbReference>
<keyword evidence="1" id="KW-0255">Endonuclease</keyword>
<dbReference type="PANTHER" id="PTHR33988">
    <property type="entry name" value="ENDORIBONUCLEASE MAZF-RELATED"/>
    <property type="match status" value="1"/>
</dbReference>
<comment type="similarity">
    <text evidence="1">Belongs to the PemK/MazF family.</text>
</comment>
<dbReference type="RefSeq" id="WP_089372227.1">
    <property type="nucleotide sequence ID" value="NZ_BMEP01000008.1"/>
</dbReference>
<proteinExistence type="inferred from homology"/>
<accession>A0A239AHF4</accession>
<dbReference type="InterPro" id="IPR011067">
    <property type="entry name" value="Plasmid_toxin/cell-grow_inhib"/>
</dbReference>
<gene>
    <name evidence="2" type="ORF">SAMN06265376_104443</name>
</gene>
<keyword evidence="1" id="KW-0540">Nuclease</keyword>
<dbReference type="GO" id="GO:0016787">
    <property type="term" value="F:hydrolase activity"/>
    <property type="evidence" value="ECO:0007669"/>
    <property type="project" value="UniProtKB-KW"/>
</dbReference>
<sequence length="110" mass="12429">MRRGEIWWVNFDPSIGSEIKKTRPAIIVSNDISNYHSSRVQVIPATSATQKLYPPECYINIKGKASKVMADQIMTVSKERLYNCMGTITQEEIKDVERIISIQLGLISAN</sequence>
<evidence type="ECO:0000256" key="1">
    <source>
        <dbReference type="PIRNR" id="PIRNR033490"/>
    </source>
</evidence>